<dbReference type="InterPro" id="IPR016875">
    <property type="entry name" value="UCP028200"/>
</dbReference>
<evidence type="ECO:0000313" key="2">
    <source>
        <dbReference type="Proteomes" id="UP000305674"/>
    </source>
</evidence>
<proteinExistence type="predicted"/>
<dbReference type="PROSITE" id="PS51257">
    <property type="entry name" value="PROKAR_LIPOPROTEIN"/>
    <property type="match status" value="1"/>
</dbReference>
<dbReference type="RefSeq" id="WP_136852147.1">
    <property type="nucleotide sequence ID" value="NZ_SWCI01000002.1"/>
</dbReference>
<organism evidence="1 2">
    <name type="scientific">Ferrimonas sediminicola</name>
    <dbReference type="NCBI Taxonomy" id="2569538"/>
    <lineage>
        <taxon>Bacteria</taxon>
        <taxon>Pseudomonadati</taxon>
        <taxon>Pseudomonadota</taxon>
        <taxon>Gammaproteobacteria</taxon>
        <taxon>Alteromonadales</taxon>
        <taxon>Ferrimonadaceae</taxon>
        <taxon>Ferrimonas</taxon>
    </lineage>
</organism>
<reference evidence="1 2" key="1">
    <citation type="submission" date="2019-04" db="EMBL/GenBank/DDBJ databases">
        <authorList>
            <person name="Hwang J.C."/>
        </authorList>
    </citation>
    <scope>NUCLEOTIDE SEQUENCE [LARGE SCALE GENOMIC DNA]</scope>
    <source>
        <strain evidence="1 2">IMCC35001</strain>
    </source>
</reference>
<protein>
    <recommendedName>
        <fullName evidence="3">Lipoprotein</fullName>
    </recommendedName>
</protein>
<dbReference type="OrthoDB" id="5767052at2"/>
<dbReference type="Pfam" id="PF19795">
    <property type="entry name" value="DUF6279"/>
    <property type="match status" value="1"/>
</dbReference>
<dbReference type="PIRSF" id="PIRSF028200">
    <property type="entry name" value="UCP028200"/>
    <property type="match status" value="1"/>
</dbReference>
<keyword evidence="2" id="KW-1185">Reference proteome</keyword>
<name>A0A4V5NXZ4_9GAMM</name>
<evidence type="ECO:0000313" key="1">
    <source>
        <dbReference type="EMBL" id="TKB50613.1"/>
    </source>
</evidence>
<dbReference type="AlphaFoldDB" id="A0A4V5NXZ4"/>
<accession>A0A4V5NXZ4</accession>
<sequence>MKGRWVLVMVLALVLTGCSTKFVYNWLDWIIEWEVADYVDLSRSQETQFEDMVDEMLAWHRREELPRYRHQLLTLRHQINHQLTSEDALAHIGRLEQHWLRIFDHLMPRLVPLMQTLTDEQVEQLLANIRRENQKDLDRYLNKDFDQRVARANKRTAKSLKRWVGKLTPLQRQAVDDFNHERHQSMDLWVAYRQAWQERFGEALRNRSDGQRLQSELRLLLVTPDKIRPAGYRAQLTINQHNFADALESINASLTGKQRKRLNRELGSLIDDLADLSKN</sequence>
<gene>
    <name evidence="1" type="ORF">FCL40_05535</name>
</gene>
<dbReference type="EMBL" id="SWCI01000002">
    <property type="protein sequence ID" value="TKB50613.1"/>
    <property type="molecule type" value="Genomic_DNA"/>
</dbReference>
<evidence type="ECO:0008006" key="3">
    <source>
        <dbReference type="Google" id="ProtNLM"/>
    </source>
</evidence>
<comment type="caution">
    <text evidence="1">The sequence shown here is derived from an EMBL/GenBank/DDBJ whole genome shotgun (WGS) entry which is preliminary data.</text>
</comment>
<dbReference type="Proteomes" id="UP000305674">
    <property type="component" value="Unassembled WGS sequence"/>
</dbReference>